<dbReference type="OrthoDB" id="5187308at2"/>
<dbReference type="Pfam" id="PF12773">
    <property type="entry name" value="DZR"/>
    <property type="match status" value="1"/>
</dbReference>
<evidence type="ECO:0000313" key="3">
    <source>
        <dbReference type="Proteomes" id="UP000186132"/>
    </source>
</evidence>
<evidence type="ECO:0000259" key="1">
    <source>
        <dbReference type="Pfam" id="PF12773"/>
    </source>
</evidence>
<dbReference type="EMBL" id="FQVU01000001">
    <property type="protein sequence ID" value="SHF64749.1"/>
    <property type="molecule type" value="Genomic_DNA"/>
</dbReference>
<dbReference type="RefSeq" id="WP_073385550.1">
    <property type="nucleotide sequence ID" value="NZ_FQVU01000001.1"/>
</dbReference>
<feature type="domain" description="DZANK-type" evidence="1">
    <location>
        <begin position="164"/>
        <end position="208"/>
    </location>
</feature>
<dbReference type="InterPro" id="IPR025874">
    <property type="entry name" value="DZR"/>
</dbReference>
<reference evidence="2 3" key="1">
    <citation type="submission" date="2016-11" db="EMBL/GenBank/DDBJ databases">
        <authorList>
            <person name="Jaros S."/>
            <person name="Januszkiewicz K."/>
            <person name="Wedrychowicz H."/>
        </authorList>
    </citation>
    <scope>NUCLEOTIDE SEQUENCE [LARGE SCALE GENOMIC DNA]</scope>
    <source>
        <strain evidence="2 3">DSM 45627</strain>
    </source>
</reference>
<name>A0A1M5DCL2_9ACTN</name>
<accession>A0A1M5DCL2</accession>
<dbReference type="STRING" id="1206085.SAMN05443575_0535"/>
<organism evidence="2 3">
    <name type="scientific">Jatrophihabitans endophyticus</name>
    <dbReference type="NCBI Taxonomy" id="1206085"/>
    <lineage>
        <taxon>Bacteria</taxon>
        <taxon>Bacillati</taxon>
        <taxon>Actinomycetota</taxon>
        <taxon>Actinomycetes</taxon>
        <taxon>Jatrophihabitantales</taxon>
        <taxon>Jatrophihabitantaceae</taxon>
        <taxon>Jatrophihabitans</taxon>
    </lineage>
</organism>
<dbReference type="Proteomes" id="UP000186132">
    <property type="component" value="Unassembled WGS sequence"/>
</dbReference>
<evidence type="ECO:0000313" key="2">
    <source>
        <dbReference type="EMBL" id="SHF64749.1"/>
    </source>
</evidence>
<keyword evidence="3" id="KW-1185">Reference proteome</keyword>
<dbReference type="AlphaFoldDB" id="A0A1M5DCL2"/>
<proteinExistence type="predicted"/>
<protein>
    <submittedName>
        <fullName evidence="2">Double zinc ribbon</fullName>
    </submittedName>
</protein>
<sequence length="213" mass="22943">MTDLVPFTDNYTDLSNQDGFQFEFRCERCGNGFRSAFRRDPRSLGQKLARGVTGLLGGPLAEVGYAADRLLDRGTNSAAKDDALRAATAEIAPNFHQCRGCGDWVCGDGCWNEDIGQCARCSPIAVEELAQLQAEARRRQLQERLESVDLVGNTPLSRQAQPRCPACGAQAGGGKFCAECGSSLVTRRSCTGCGTETQSTGRFCPECGQQFPS</sequence>
<gene>
    <name evidence="2" type="ORF">SAMN05443575_0535</name>
</gene>